<comment type="caution">
    <text evidence="2">The sequence shown here is derived from an EMBL/GenBank/DDBJ whole genome shotgun (WGS) entry which is preliminary data.</text>
</comment>
<dbReference type="RefSeq" id="WP_122903649.1">
    <property type="nucleotide sequence ID" value="NZ_RHHS01000013.1"/>
</dbReference>
<evidence type="ECO:0000313" key="3">
    <source>
        <dbReference type="Proteomes" id="UP000268829"/>
    </source>
</evidence>
<evidence type="ECO:0000313" key="2">
    <source>
        <dbReference type="EMBL" id="RNB59482.1"/>
    </source>
</evidence>
<organism evidence="2 3">
    <name type="scientific">Brevibacillus gelatini</name>
    <dbReference type="NCBI Taxonomy" id="1655277"/>
    <lineage>
        <taxon>Bacteria</taxon>
        <taxon>Bacillati</taxon>
        <taxon>Bacillota</taxon>
        <taxon>Bacilli</taxon>
        <taxon>Bacillales</taxon>
        <taxon>Paenibacillaceae</taxon>
        <taxon>Brevibacillus</taxon>
    </lineage>
</organism>
<keyword evidence="3" id="KW-1185">Reference proteome</keyword>
<keyword evidence="1" id="KW-1133">Transmembrane helix</keyword>
<evidence type="ECO:0000256" key="1">
    <source>
        <dbReference type="SAM" id="Phobius"/>
    </source>
</evidence>
<name>A0A3M8B848_9BACL</name>
<protein>
    <submittedName>
        <fullName evidence="2">Uncharacterized protein</fullName>
    </submittedName>
</protein>
<sequence length="92" mass="11097">MQIKNQLISWFPIYFPVSIALLLGLVIFPLEKRHEEADFLAKSESYLQHTWQKPYEIDRQNSNMRQLVFYSDQQKYTLEKNQDTGEFQIVIR</sequence>
<accession>A0A3M8B848</accession>
<keyword evidence="1" id="KW-0472">Membrane</keyword>
<keyword evidence="1" id="KW-0812">Transmembrane</keyword>
<dbReference type="AlphaFoldDB" id="A0A3M8B848"/>
<reference evidence="2 3" key="1">
    <citation type="submission" date="2018-10" db="EMBL/GenBank/DDBJ databases">
        <title>Phylogenomics of Brevibacillus.</title>
        <authorList>
            <person name="Dunlap C."/>
        </authorList>
    </citation>
    <scope>NUCLEOTIDE SEQUENCE [LARGE SCALE GENOMIC DNA]</scope>
    <source>
        <strain evidence="2 3">DSM 100115</strain>
    </source>
</reference>
<dbReference type="Proteomes" id="UP000268829">
    <property type="component" value="Unassembled WGS sequence"/>
</dbReference>
<feature type="transmembrane region" description="Helical" evidence="1">
    <location>
        <begin position="7"/>
        <end position="30"/>
    </location>
</feature>
<dbReference type="EMBL" id="RHHS01000013">
    <property type="protein sequence ID" value="RNB59482.1"/>
    <property type="molecule type" value="Genomic_DNA"/>
</dbReference>
<proteinExistence type="predicted"/>
<gene>
    <name evidence="2" type="ORF">EDM57_04895</name>
</gene>